<dbReference type="SUPFAM" id="SSF50630">
    <property type="entry name" value="Acid proteases"/>
    <property type="match status" value="1"/>
</dbReference>
<name>A0A1Y1UBW0_9TREE</name>
<proteinExistence type="inferred from homology"/>
<dbReference type="InParanoid" id="A0A1Y1UBW0"/>
<dbReference type="PANTHER" id="PTHR47966:SF51">
    <property type="entry name" value="BETA-SITE APP-CLEAVING ENZYME, ISOFORM A-RELATED"/>
    <property type="match status" value="1"/>
</dbReference>
<organism evidence="7 8">
    <name type="scientific">Kockovaella imperatae</name>
    <dbReference type="NCBI Taxonomy" id="4999"/>
    <lineage>
        <taxon>Eukaryota</taxon>
        <taxon>Fungi</taxon>
        <taxon>Dikarya</taxon>
        <taxon>Basidiomycota</taxon>
        <taxon>Agaricomycotina</taxon>
        <taxon>Tremellomycetes</taxon>
        <taxon>Tremellales</taxon>
        <taxon>Cuniculitremaceae</taxon>
        <taxon>Kockovaella</taxon>
    </lineage>
</organism>
<dbReference type="PANTHER" id="PTHR47966">
    <property type="entry name" value="BETA-SITE APP-CLEAVING ENZYME, ISOFORM A-RELATED"/>
    <property type="match status" value="1"/>
</dbReference>
<evidence type="ECO:0000256" key="4">
    <source>
        <dbReference type="RuleBase" id="RU000454"/>
    </source>
</evidence>
<dbReference type="FunFam" id="2.40.70.10:FF:000008">
    <property type="entry name" value="Cathepsin D"/>
    <property type="match status" value="1"/>
</dbReference>
<dbReference type="InterPro" id="IPR001461">
    <property type="entry name" value="Aspartic_peptidase_A1"/>
</dbReference>
<keyword evidence="5" id="KW-0732">Signal</keyword>
<dbReference type="FunCoup" id="A0A1Y1UBW0">
    <property type="interactions" value="38"/>
</dbReference>
<reference evidence="7 8" key="1">
    <citation type="submission" date="2017-03" db="EMBL/GenBank/DDBJ databases">
        <title>Widespread Adenine N6-methylation of Active Genes in Fungi.</title>
        <authorList>
            <consortium name="DOE Joint Genome Institute"/>
            <person name="Mondo S.J."/>
            <person name="Dannebaum R.O."/>
            <person name="Kuo R.C."/>
            <person name="Louie K.B."/>
            <person name="Bewick A.J."/>
            <person name="Labutti K."/>
            <person name="Haridas S."/>
            <person name="Kuo A."/>
            <person name="Salamov A."/>
            <person name="Ahrendt S.R."/>
            <person name="Lau R."/>
            <person name="Bowen B.P."/>
            <person name="Lipzen A."/>
            <person name="Sullivan W."/>
            <person name="Andreopoulos W.B."/>
            <person name="Clum A."/>
            <person name="Lindquist E."/>
            <person name="Daum C."/>
            <person name="Northen T.R."/>
            <person name="Ramamoorthy G."/>
            <person name="Schmitz R.J."/>
            <person name="Gryganskyi A."/>
            <person name="Culley D."/>
            <person name="Magnuson J."/>
            <person name="James T.Y."/>
            <person name="O'Malley M.A."/>
            <person name="Stajich J.E."/>
            <person name="Spatafora J.W."/>
            <person name="Visel A."/>
            <person name="Grigoriev I.V."/>
        </authorList>
    </citation>
    <scope>NUCLEOTIDE SEQUENCE [LARGE SCALE GENOMIC DNA]</scope>
    <source>
        <strain evidence="7 8">NRRL Y-17943</strain>
    </source>
</reference>
<feature type="chain" id="PRO_5012282220" evidence="5">
    <location>
        <begin position="18"/>
        <end position="415"/>
    </location>
</feature>
<comment type="similarity">
    <text evidence="1 4">Belongs to the peptidase A1 family.</text>
</comment>
<dbReference type="PROSITE" id="PS00141">
    <property type="entry name" value="ASP_PROTEASE"/>
    <property type="match status" value="2"/>
</dbReference>
<feature type="active site" evidence="3">
    <location>
        <position position="299"/>
    </location>
</feature>
<dbReference type="STRING" id="4999.A0A1Y1UBW0"/>
<dbReference type="GO" id="GO:0006508">
    <property type="term" value="P:proteolysis"/>
    <property type="evidence" value="ECO:0007669"/>
    <property type="project" value="UniProtKB-KW"/>
</dbReference>
<dbReference type="Proteomes" id="UP000193218">
    <property type="component" value="Unassembled WGS sequence"/>
</dbReference>
<dbReference type="Gene3D" id="2.40.70.10">
    <property type="entry name" value="Acid Proteases"/>
    <property type="match status" value="2"/>
</dbReference>
<evidence type="ECO:0000313" key="8">
    <source>
        <dbReference type="Proteomes" id="UP000193218"/>
    </source>
</evidence>
<dbReference type="GeneID" id="33558147"/>
<feature type="signal peptide" evidence="5">
    <location>
        <begin position="1"/>
        <end position="17"/>
    </location>
</feature>
<accession>A0A1Y1UBW0</accession>
<evidence type="ECO:0000313" key="7">
    <source>
        <dbReference type="EMBL" id="ORX35530.1"/>
    </source>
</evidence>
<dbReference type="CDD" id="cd05471">
    <property type="entry name" value="pepsin_like"/>
    <property type="match status" value="1"/>
</dbReference>
<keyword evidence="4" id="KW-0378">Hydrolase</keyword>
<dbReference type="PRINTS" id="PR00792">
    <property type="entry name" value="PEPSIN"/>
</dbReference>
<keyword evidence="8" id="KW-1185">Reference proteome</keyword>
<gene>
    <name evidence="7" type="ORF">BD324DRAFT_630484</name>
</gene>
<evidence type="ECO:0000256" key="1">
    <source>
        <dbReference type="ARBA" id="ARBA00007447"/>
    </source>
</evidence>
<dbReference type="RefSeq" id="XP_021869694.1">
    <property type="nucleotide sequence ID" value="XM_022016338.1"/>
</dbReference>
<evidence type="ECO:0000256" key="2">
    <source>
        <dbReference type="ARBA" id="ARBA00022750"/>
    </source>
</evidence>
<dbReference type="InterPro" id="IPR021109">
    <property type="entry name" value="Peptidase_aspartic_dom_sf"/>
</dbReference>
<evidence type="ECO:0000259" key="6">
    <source>
        <dbReference type="PROSITE" id="PS51767"/>
    </source>
</evidence>
<dbReference type="GO" id="GO:0004190">
    <property type="term" value="F:aspartic-type endopeptidase activity"/>
    <property type="evidence" value="ECO:0007669"/>
    <property type="project" value="UniProtKB-KW"/>
</dbReference>
<sequence>MLFSAAFPLLAAIAVSASPVPETKRGVYTLREGKPRLSIEQRAALSGQSLRSIIATDTANVIAKYEHNKQLAQAAQEGGSLDKRASATISLTDVNSEGVDELYYGTLNMGTPSQAITFDFDTGSSDLWVPTQNSNGRNDGTHFNTAKSSTYRNTGQSFSDQYGSGSCSGTLATDTVSFGSLKVSTQYFGAVTKVSTDFDNTPATGLCGLAYQSIASTGHAPLPMNLYNTGKISTPEFGFRITADTSSGAELTLGGIASDYASAAFKSTPVTSQTYYEVNTNGITVGGSVVSGSFPAAIDTGTTLIYVPTSAASAFWNAIPGTSSNDDGSYNYPCSYSGTVGFSFPNIGNLNFNLNDLYAGNNGDGTCVGAVLGQDIQDVNGNNFAIIGDVFIKSYYTVFNFGSNYVAFSPAHGST</sequence>
<feature type="active site" evidence="3">
    <location>
        <position position="121"/>
    </location>
</feature>
<evidence type="ECO:0000256" key="3">
    <source>
        <dbReference type="PIRSR" id="PIRSR601461-1"/>
    </source>
</evidence>
<keyword evidence="2 4" id="KW-0064">Aspartyl protease</keyword>
<feature type="domain" description="Peptidase A1" evidence="6">
    <location>
        <begin position="103"/>
        <end position="409"/>
    </location>
</feature>
<dbReference type="Pfam" id="PF00026">
    <property type="entry name" value="Asp"/>
    <property type="match status" value="1"/>
</dbReference>
<dbReference type="InterPro" id="IPR034164">
    <property type="entry name" value="Pepsin-like_dom"/>
</dbReference>
<comment type="caution">
    <text evidence="7">The sequence shown here is derived from an EMBL/GenBank/DDBJ whole genome shotgun (WGS) entry which is preliminary data.</text>
</comment>
<dbReference type="PROSITE" id="PS51767">
    <property type="entry name" value="PEPTIDASE_A1"/>
    <property type="match status" value="1"/>
</dbReference>
<evidence type="ECO:0000256" key="5">
    <source>
        <dbReference type="SAM" id="SignalP"/>
    </source>
</evidence>
<dbReference type="InterPro" id="IPR001969">
    <property type="entry name" value="Aspartic_peptidase_AS"/>
</dbReference>
<dbReference type="OrthoDB" id="2747330at2759"/>
<protein>
    <submittedName>
        <fullName evidence="7">Aspartic protease</fullName>
    </submittedName>
</protein>
<dbReference type="InterPro" id="IPR033121">
    <property type="entry name" value="PEPTIDASE_A1"/>
</dbReference>
<dbReference type="EMBL" id="NBSH01000010">
    <property type="protein sequence ID" value="ORX35530.1"/>
    <property type="molecule type" value="Genomic_DNA"/>
</dbReference>
<keyword evidence="4 7" id="KW-0645">Protease</keyword>
<dbReference type="AlphaFoldDB" id="A0A1Y1UBW0"/>